<sequence length="237" mass="26554">MKEIEKEIIYEDRDLIVCRKTAGIPTQTPKIGVKDMVSILKGYRSKKGEPPYIGLIHRLDQPVEGVMVFAKTKEAAAELSRQVADRGMDKDYLAVVKGSFSEPAGEMQDYLVRDGRNNISRVAAENDPKAKKAVLSYKVLAEAREGGYSLVRIRLHTGRHHQIRVQMAHRGHPLLGDRKYDPQWKGSGGNTALCSFRIGFVHPGTGKKEVFSILPENAYFAEFQECIGKEEGRNLDN</sequence>
<reference evidence="5" key="1">
    <citation type="journal article" date="2021" name="PeerJ">
        <title>Extensive microbial diversity within the chicken gut microbiome revealed by metagenomics and culture.</title>
        <authorList>
            <person name="Gilroy R."/>
            <person name="Ravi A."/>
            <person name="Getino M."/>
            <person name="Pursley I."/>
            <person name="Horton D.L."/>
            <person name="Alikhan N.F."/>
            <person name="Baker D."/>
            <person name="Gharbi K."/>
            <person name="Hall N."/>
            <person name="Watson M."/>
            <person name="Adriaenssens E.M."/>
            <person name="Foster-Nyarko E."/>
            <person name="Jarju S."/>
            <person name="Secka A."/>
            <person name="Antonio M."/>
            <person name="Oren A."/>
            <person name="Chaudhuri R.R."/>
            <person name="La Ragione R."/>
            <person name="Hildebrand F."/>
            <person name="Pallen M.J."/>
        </authorList>
    </citation>
    <scope>NUCLEOTIDE SEQUENCE</scope>
    <source>
        <strain evidence="5">CHK192-9172</strain>
    </source>
</reference>
<proteinExistence type="predicted"/>
<evidence type="ECO:0000313" key="5">
    <source>
        <dbReference type="EMBL" id="HIZ07828.1"/>
    </source>
</evidence>
<comment type="caution">
    <text evidence="5">The sequence shown here is derived from an EMBL/GenBank/DDBJ whole genome shotgun (WGS) entry which is preliminary data.</text>
</comment>
<accession>A0A9D2IGT5</accession>
<dbReference type="GO" id="GO:0140098">
    <property type="term" value="F:catalytic activity, acting on RNA"/>
    <property type="evidence" value="ECO:0007669"/>
    <property type="project" value="UniProtKB-ARBA"/>
</dbReference>
<dbReference type="GO" id="GO:0009982">
    <property type="term" value="F:pseudouridine synthase activity"/>
    <property type="evidence" value="ECO:0007669"/>
    <property type="project" value="InterPro"/>
</dbReference>
<dbReference type="InterPro" id="IPR020103">
    <property type="entry name" value="PsdUridine_synth_cat_dom_sf"/>
</dbReference>
<comment type="catalytic activity">
    <reaction evidence="1">
        <text>a uridine in RNA = a pseudouridine in RNA</text>
        <dbReference type="Rhea" id="RHEA:48348"/>
        <dbReference type="Rhea" id="RHEA-COMP:12068"/>
        <dbReference type="Rhea" id="RHEA-COMP:12069"/>
        <dbReference type="ChEBI" id="CHEBI:65314"/>
        <dbReference type="ChEBI" id="CHEBI:65315"/>
    </reaction>
</comment>
<dbReference type="EMBL" id="DXCH01000213">
    <property type="protein sequence ID" value="HIZ07828.1"/>
    <property type="molecule type" value="Genomic_DNA"/>
</dbReference>
<gene>
    <name evidence="5" type="ORF">IAA08_07835</name>
</gene>
<evidence type="ECO:0000259" key="4">
    <source>
        <dbReference type="Pfam" id="PF00849"/>
    </source>
</evidence>
<reference evidence="5" key="2">
    <citation type="submission" date="2021-04" db="EMBL/GenBank/DDBJ databases">
        <authorList>
            <person name="Gilroy R."/>
        </authorList>
    </citation>
    <scope>NUCLEOTIDE SEQUENCE</scope>
    <source>
        <strain evidence="5">CHK192-9172</strain>
    </source>
</reference>
<evidence type="ECO:0000256" key="2">
    <source>
        <dbReference type="ARBA" id="ARBA00031870"/>
    </source>
</evidence>
<dbReference type="GO" id="GO:0001522">
    <property type="term" value="P:pseudouridine synthesis"/>
    <property type="evidence" value="ECO:0007669"/>
    <property type="project" value="InterPro"/>
</dbReference>
<dbReference type="GO" id="GO:0006396">
    <property type="term" value="P:RNA processing"/>
    <property type="evidence" value="ECO:0007669"/>
    <property type="project" value="UniProtKB-ARBA"/>
</dbReference>
<dbReference type="AlphaFoldDB" id="A0A9D2IGT5"/>
<dbReference type="Proteomes" id="UP000824024">
    <property type="component" value="Unassembled WGS sequence"/>
</dbReference>
<name>A0A9D2IGT5_9FIRM</name>
<dbReference type="GO" id="GO:0003723">
    <property type="term" value="F:RNA binding"/>
    <property type="evidence" value="ECO:0007669"/>
    <property type="project" value="InterPro"/>
</dbReference>
<dbReference type="CDD" id="cd02869">
    <property type="entry name" value="PseudoU_synth_RluA_like"/>
    <property type="match status" value="1"/>
</dbReference>
<evidence type="ECO:0000256" key="1">
    <source>
        <dbReference type="ARBA" id="ARBA00000073"/>
    </source>
</evidence>
<dbReference type="SUPFAM" id="SSF55120">
    <property type="entry name" value="Pseudouridine synthase"/>
    <property type="match status" value="1"/>
</dbReference>
<dbReference type="Gene3D" id="3.30.2350.10">
    <property type="entry name" value="Pseudouridine synthase"/>
    <property type="match status" value="1"/>
</dbReference>
<dbReference type="InterPro" id="IPR050188">
    <property type="entry name" value="RluA_PseudoU_synthase"/>
</dbReference>
<evidence type="ECO:0000313" key="6">
    <source>
        <dbReference type="Proteomes" id="UP000824024"/>
    </source>
</evidence>
<dbReference type="PANTHER" id="PTHR21600">
    <property type="entry name" value="MITOCHONDRIAL RNA PSEUDOURIDINE SYNTHASE"/>
    <property type="match status" value="1"/>
</dbReference>
<dbReference type="Pfam" id="PF00849">
    <property type="entry name" value="PseudoU_synth_2"/>
    <property type="match status" value="1"/>
</dbReference>
<organism evidence="5 6">
    <name type="scientific">Candidatus Eubacterium avistercoris</name>
    <dbReference type="NCBI Taxonomy" id="2838567"/>
    <lineage>
        <taxon>Bacteria</taxon>
        <taxon>Bacillati</taxon>
        <taxon>Bacillota</taxon>
        <taxon>Clostridia</taxon>
        <taxon>Eubacteriales</taxon>
        <taxon>Eubacteriaceae</taxon>
        <taxon>Eubacterium</taxon>
    </lineage>
</organism>
<feature type="domain" description="Pseudouridine synthase RsuA/RluA-like" evidence="4">
    <location>
        <begin position="14"/>
        <end position="169"/>
    </location>
</feature>
<protein>
    <recommendedName>
        <fullName evidence="2">RNA pseudouridylate synthase</fullName>
    </recommendedName>
    <alternativeName>
        <fullName evidence="3">RNA-uridine isomerase</fullName>
    </alternativeName>
</protein>
<evidence type="ECO:0000256" key="3">
    <source>
        <dbReference type="ARBA" id="ARBA00033164"/>
    </source>
</evidence>
<dbReference type="InterPro" id="IPR006145">
    <property type="entry name" value="PsdUridine_synth_RsuA/RluA"/>
</dbReference>